<feature type="compositionally biased region" description="Gly residues" evidence="3">
    <location>
        <begin position="440"/>
        <end position="450"/>
    </location>
</feature>
<organism evidence="4 5">
    <name type="scientific">Monoraphidium neglectum</name>
    <dbReference type="NCBI Taxonomy" id="145388"/>
    <lineage>
        <taxon>Eukaryota</taxon>
        <taxon>Viridiplantae</taxon>
        <taxon>Chlorophyta</taxon>
        <taxon>core chlorophytes</taxon>
        <taxon>Chlorophyceae</taxon>
        <taxon>CS clade</taxon>
        <taxon>Sphaeropleales</taxon>
        <taxon>Selenastraceae</taxon>
        <taxon>Monoraphidium</taxon>
    </lineage>
</organism>
<name>A0A0D2JXP1_9CHLO</name>
<keyword evidence="5" id="KW-1185">Reference proteome</keyword>
<reference evidence="4 5" key="1">
    <citation type="journal article" date="2013" name="BMC Genomics">
        <title>Reconstruction of the lipid metabolism for the microalga Monoraphidium neglectum from its genome sequence reveals characteristics suitable for biofuel production.</title>
        <authorList>
            <person name="Bogen C."/>
            <person name="Al-Dilaimi A."/>
            <person name="Albersmeier A."/>
            <person name="Wichmann J."/>
            <person name="Grundmann M."/>
            <person name="Rupp O."/>
            <person name="Lauersen K.J."/>
            <person name="Blifernez-Klassen O."/>
            <person name="Kalinowski J."/>
            <person name="Goesmann A."/>
            <person name="Mussgnug J.H."/>
            <person name="Kruse O."/>
        </authorList>
    </citation>
    <scope>NUCLEOTIDE SEQUENCE [LARGE SCALE GENOMIC DNA]</scope>
    <source>
        <strain evidence="4 5">SAG 48.87</strain>
    </source>
</reference>
<feature type="region of interest" description="Disordered" evidence="3">
    <location>
        <begin position="32"/>
        <end position="76"/>
    </location>
</feature>
<feature type="region of interest" description="Disordered" evidence="3">
    <location>
        <begin position="153"/>
        <end position="177"/>
    </location>
</feature>
<feature type="region of interest" description="Disordered" evidence="3">
    <location>
        <begin position="428"/>
        <end position="482"/>
    </location>
</feature>
<accession>A0A0D2JXP1</accession>
<evidence type="ECO:0000256" key="2">
    <source>
        <dbReference type="ARBA" id="ARBA00023242"/>
    </source>
</evidence>
<feature type="region of interest" description="Disordered" evidence="3">
    <location>
        <begin position="93"/>
        <end position="133"/>
    </location>
</feature>
<dbReference type="AlphaFoldDB" id="A0A0D2JXP1"/>
<dbReference type="GO" id="GO:0005634">
    <property type="term" value="C:nucleus"/>
    <property type="evidence" value="ECO:0007669"/>
    <property type="project" value="UniProtKB-SubCell"/>
</dbReference>
<gene>
    <name evidence="4" type="ORF">MNEG_4552</name>
</gene>
<feature type="compositionally biased region" description="Low complexity" evidence="3">
    <location>
        <begin position="459"/>
        <end position="476"/>
    </location>
</feature>
<dbReference type="KEGG" id="mng:MNEG_4552"/>
<feature type="region of interest" description="Disordered" evidence="3">
    <location>
        <begin position="554"/>
        <end position="587"/>
    </location>
</feature>
<evidence type="ECO:0000313" key="5">
    <source>
        <dbReference type="Proteomes" id="UP000054498"/>
    </source>
</evidence>
<keyword evidence="2" id="KW-0539">Nucleus</keyword>
<dbReference type="GeneID" id="25737429"/>
<feature type="compositionally biased region" description="Low complexity" evidence="3">
    <location>
        <begin position="566"/>
        <end position="582"/>
    </location>
</feature>
<dbReference type="RefSeq" id="XP_013902422.1">
    <property type="nucleotide sequence ID" value="XM_014046968.1"/>
</dbReference>
<dbReference type="PANTHER" id="PTHR45093">
    <property type="entry name" value="TRANSCRIPTION ACTIVATOR MSS11"/>
    <property type="match status" value="1"/>
</dbReference>
<dbReference type="Proteomes" id="UP000054498">
    <property type="component" value="Unassembled WGS sequence"/>
</dbReference>
<evidence type="ECO:0000256" key="1">
    <source>
        <dbReference type="ARBA" id="ARBA00004123"/>
    </source>
</evidence>
<sequence>MRTAGGRPGRGRTVLLQVPHGVLSAWRRARRRWEERERGRQQGQPAAKSRRQEGEQQGQGRRPLQLQQEQSQQLEREPPPLLQFWAAADPDWQRRQQQQWQQRQQQQLDEEQEELQQQQQQRWSPAGPSSPFATAAAAVLERLERGAGPVFTIREPGTYALPGPPPGGRFGGDASAAGPRRCLRAPVALVAEFNALLGARGDPCHAAAAAALATALSAAPHSRGGAGGPGGAAGRGCLVVTTPRDWASFLAVWAERGGGGGLPTPDVVVAESGTRVYRRLPRSSPARAAPTDGGGVAGWAEDRRWRSALSRCGWDRAAAAAAAAAVAAAMPGDARLGPRHHQGPHRVQLLLRPRLAADAVSLLLSSLGQPPAADASALSAGPGAAPRAALRLHSEKNWVVVDLVPPLAAEQHALSYILLGRLAMAPGDATSSSSSSNGGSSSGSSGGGGRRAPPRPLWAAQPAQGDGAAAAAAGAEPAPPPPLLLVRQPVKYELPLRAARAAAAAACGDMVASGGCGGGSSGGAGAGGAACTAGVGGAGAQVVWVQVGSGAHSPGGMLLDGPASSQQQQQVQQQKQLQQQQQPEPRGRVWRQWQRDGWPAPVLEGGRLLVAQPASEGVLVALEALDLY</sequence>
<evidence type="ECO:0000313" key="4">
    <source>
        <dbReference type="EMBL" id="KIZ03403.1"/>
    </source>
</evidence>
<comment type="subcellular location">
    <subcellularLocation>
        <location evidence="1">Nucleus</location>
    </subcellularLocation>
</comment>
<protein>
    <submittedName>
        <fullName evidence="4">Uncharacterized protein</fullName>
    </submittedName>
</protein>
<feature type="compositionally biased region" description="Low complexity" evidence="3">
    <location>
        <begin position="95"/>
        <end position="107"/>
    </location>
</feature>
<dbReference type="EMBL" id="KK100857">
    <property type="protein sequence ID" value="KIZ03403.1"/>
    <property type="molecule type" value="Genomic_DNA"/>
</dbReference>
<dbReference type="OrthoDB" id="10688928at2759"/>
<feature type="compositionally biased region" description="Low complexity" evidence="3">
    <location>
        <begin position="55"/>
        <end position="73"/>
    </location>
</feature>
<dbReference type="PANTHER" id="PTHR45093:SF2">
    <property type="entry name" value="LISH DOMAIN-CONTAINING PROTEIN"/>
    <property type="match status" value="1"/>
</dbReference>
<proteinExistence type="predicted"/>
<evidence type="ECO:0000256" key="3">
    <source>
        <dbReference type="SAM" id="MobiDB-lite"/>
    </source>
</evidence>